<dbReference type="SMART" id="SM00775">
    <property type="entry name" value="LNS2"/>
    <property type="match status" value="1"/>
</dbReference>
<dbReference type="InterPro" id="IPR013209">
    <property type="entry name" value="LNS2"/>
</dbReference>
<reference evidence="7 8" key="1">
    <citation type="journal article" date="2021" name="Nat. Plants">
        <title>The Taxus genome provides insights into paclitaxel biosynthesis.</title>
        <authorList>
            <person name="Xiong X."/>
            <person name="Gou J."/>
            <person name="Liao Q."/>
            <person name="Li Y."/>
            <person name="Zhou Q."/>
            <person name="Bi G."/>
            <person name="Li C."/>
            <person name="Du R."/>
            <person name="Wang X."/>
            <person name="Sun T."/>
            <person name="Guo L."/>
            <person name="Liang H."/>
            <person name="Lu P."/>
            <person name="Wu Y."/>
            <person name="Zhang Z."/>
            <person name="Ro D.K."/>
            <person name="Shang Y."/>
            <person name="Huang S."/>
            <person name="Yan J."/>
        </authorList>
    </citation>
    <scope>NUCLEOTIDE SEQUENCE [LARGE SCALE GENOMIC DNA]</scope>
    <source>
        <strain evidence="7">Ta-2019</strain>
    </source>
</reference>
<dbReference type="SUPFAM" id="SSF56784">
    <property type="entry name" value="HAD-like"/>
    <property type="match status" value="1"/>
</dbReference>
<organism evidence="7 8">
    <name type="scientific">Taxus chinensis</name>
    <name type="common">Chinese yew</name>
    <name type="synonym">Taxus wallichiana var. chinensis</name>
    <dbReference type="NCBI Taxonomy" id="29808"/>
    <lineage>
        <taxon>Eukaryota</taxon>
        <taxon>Viridiplantae</taxon>
        <taxon>Streptophyta</taxon>
        <taxon>Embryophyta</taxon>
        <taxon>Tracheophyta</taxon>
        <taxon>Spermatophyta</taxon>
        <taxon>Pinopsida</taxon>
        <taxon>Pinidae</taxon>
        <taxon>Conifers II</taxon>
        <taxon>Cupressales</taxon>
        <taxon>Taxaceae</taxon>
        <taxon>Taxus</taxon>
    </lineage>
</organism>
<dbReference type="EMBL" id="JAHRHJ020000003">
    <property type="protein sequence ID" value="KAH9320852.1"/>
    <property type="molecule type" value="Genomic_DNA"/>
</dbReference>
<dbReference type="Pfam" id="PF08235">
    <property type="entry name" value="LNS2"/>
    <property type="match status" value="1"/>
</dbReference>
<dbReference type="InterPro" id="IPR007651">
    <property type="entry name" value="Lipin_N"/>
</dbReference>
<sequence length="1591" mass="175232">MYAVGRLSNYISQGVYSVAAPFHPFGGAVDIIVVQQEDGTFKCSPWYVKFGKFQGVLKRREKIVTVGVNGEEAGFHMYLDHKGEAYFLKEVDSDEEENSIFSPPSAPSSGDEVVMEQLDDGKTAGDTLRNSPPSDSIMVCESNEETLISFPEKTPSSIEKQIESQSLDNSDLKSFSSNKKNGVKNGTIVSKPPSRKKSIFSYVFRRSRRLSEVQVTASDTNQNDGHFEGNDYHRRSSLESAEIIANLLDSKWATGDSANMEETAGDKLMEMNSFSTSPADKVNKEGTMDERSIEMNSMSTSSGYGADKDETVGGQSVAMNSISSSSAYDAQPLEQTKEKTYSADACSSGGSADKEDFTGERSMEMDSFSTSSGDSGDKEETLGEKSVGMNSISSSSAADAQPLEQTKEKINSDDALSSLACYKDSGNSIAKQVDAFWHNDLKKQDESTQEDSVQVICNHDGGSTVENCAFGNGKLEHSIQHINSETYQFQMQTDIFSMEGSLNEYNKFGKQTSGNDVAQDSENSIPDQEYMISQDIAIPNAVEPYNFIANVESSLGTFNEFSELTFANDAAYQIGNSLCDHEHFSSPQLKNPDPIELSASSTDMLLTCIDDSQDPIAAHISSLDLASEVSALSCHVLGVAHDSESCQNSQIIITMQQLVDDAHLQFSKCTSDDGEQMEHKEKQEEGMQQFISLVEPVKPSCDCNTSITLSDIHPASSYLSGSLLVSGDDSDPCAETDEGTTNLRQVPDAAVEVIIGGDDERGQNKCRTSSDKEVVFHVILQNELDRSLCDYDTLRENRTPNQTTVPGEASNICGCLLDRVGDPNPCTESNEETMTLQQVPDIALKPVIEGSYDEIEKDRSITKPNEEVIIPVTPPPKELVGSSFCDFDTSGENRADQTLVPKEAFSYTNTKEDMIASMNCDNLIDSKLGNAPRANLQTQYDLSASVSVSKQYEVRKLDFVFRSNSFLRPDECCVQTKETYPDQMAGNESREDIELTFNDEYDLNSCLALSDPSPPTKEGTREHDLPLLIGQTVQVGRQNGNDYPNEDVAFSDRFHDKHHTLPTLNVNVANATDDCNLEYSNGNASQVSRNETIPINIPRLHMEDKGDAMRDSCSLPNLGNHFLDIENIDADCVYSRSLGCLKQGTSHENHFPNSQNTESRTFEKESVKDWSAREASSESLKNWNITETAIASVQPYTGIELSLCRHLLFEGMGSDAAAQAFDSLRVSVEQFHISGAAVTKNENLVVKIGDRYFPWDAAAPIILGMVAFGVEGPVQSEGAIPVERVEKALARYASDSFVTPSGGWRLWPFSFRKSKIPQRSYSAQTTPINDLIGEPQTALQDSFDGSLNDYYRKSGKRKMRSNTPTSEQLASLNLKEGQNLITFTFSTRVLGKQQVDARIYLWKWNTRIVVSDVDGTITKSDVLGQFMPLVGKDWTQSGVAHLFSAIKDNGYQLLFLSARAIAQAYLTRQFLLNIKQDGKALPDGPIVISPDGLFPSLYREVIRRAPHEFKIACLEDIRKLFPSDSNPFYAGFGNRNTDEISYLKVGIPKGKIFIINPKGEVAVNHRVDTKSYTSLHKLVNGMFPAMSSSEQ</sequence>
<evidence type="ECO:0000259" key="6">
    <source>
        <dbReference type="SMART" id="SM00775"/>
    </source>
</evidence>
<dbReference type="InterPro" id="IPR036412">
    <property type="entry name" value="HAD-like_sf"/>
</dbReference>
<gene>
    <name evidence="7" type="ORF">KI387_015491</name>
</gene>
<proteinExistence type="inferred from homology"/>
<dbReference type="InterPro" id="IPR031315">
    <property type="entry name" value="LNS2/PITP"/>
</dbReference>
<evidence type="ECO:0000256" key="1">
    <source>
        <dbReference type="ARBA" id="ARBA00001946"/>
    </source>
</evidence>
<comment type="caution">
    <text evidence="7">The sequence shown here is derived from an EMBL/GenBank/DDBJ whole genome shotgun (WGS) entry which is preliminary data.</text>
</comment>
<dbReference type="InterPro" id="IPR026058">
    <property type="entry name" value="LIPIN"/>
</dbReference>
<dbReference type="Pfam" id="PF04571">
    <property type="entry name" value="Lipin_N"/>
    <property type="match status" value="1"/>
</dbReference>
<evidence type="ECO:0000313" key="7">
    <source>
        <dbReference type="EMBL" id="KAH9320852.1"/>
    </source>
</evidence>
<dbReference type="InterPro" id="IPR031703">
    <property type="entry name" value="Lipin_mid"/>
</dbReference>
<feature type="region of interest" description="Disordered" evidence="5">
    <location>
        <begin position="265"/>
        <end position="286"/>
    </location>
</feature>
<dbReference type="OMA" id="HINSETY"/>
<comment type="cofactor">
    <cofactor evidence="1">
        <name>Mg(2+)</name>
        <dbReference type="ChEBI" id="CHEBI:18420"/>
    </cofactor>
</comment>
<dbReference type="PANTHER" id="PTHR12181:SF12">
    <property type="entry name" value="PHOSPHATIDATE PHOSPHATASE"/>
    <property type="match status" value="1"/>
</dbReference>
<feature type="compositionally biased region" description="Low complexity" evidence="5">
    <location>
        <begin position="342"/>
        <end position="351"/>
    </location>
</feature>
<feature type="compositionally biased region" description="Polar residues" evidence="5">
    <location>
        <begin position="154"/>
        <end position="180"/>
    </location>
</feature>
<protein>
    <recommendedName>
        <fullName evidence="3">phosphatidate phosphatase</fullName>
        <ecNumber evidence="3">3.1.3.4</ecNumber>
    </recommendedName>
</protein>
<evidence type="ECO:0000256" key="3">
    <source>
        <dbReference type="ARBA" id="ARBA00012638"/>
    </source>
</evidence>
<evidence type="ECO:0000256" key="5">
    <source>
        <dbReference type="SAM" id="MobiDB-lite"/>
    </source>
</evidence>
<keyword evidence="4" id="KW-0378">Hydrolase</keyword>
<dbReference type="Proteomes" id="UP000824469">
    <property type="component" value="Unassembled WGS sequence"/>
</dbReference>
<comment type="similarity">
    <text evidence="2">Belongs to the lipin family.</text>
</comment>
<dbReference type="GO" id="GO:0008195">
    <property type="term" value="F:phosphatidate phosphatase activity"/>
    <property type="evidence" value="ECO:0007669"/>
    <property type="project" value="UniProtKB-EC"/>
</dbReference>
<feature type="non-terminal residue" evidence="7">
    <location>
        <position position="1"/>
    </location>
</feature>
<feature type="compositionally biased region" description="Basic and acidic residues" evidence="5">
    <location>
        <begin position="352"/>
        <end position="364"/>
    </location>
</feature>
<evidence type="ECO:0000256" key="4">
    <source>
        <dbReference type="ARBA" id="ARBA00022801"/>
    </source>
</evidence>
<accession>A0AA38GFR0</accession>
<dbReference type="Pfam" id="PF16876">
    <property type="entry name" value="Lipin_mid"/>
    <property type="match status" value="1"/>
</dbReference>
<evidence type="ECO:0000256" key="2">
    <source>
        <dbReference type="ARBA" id="ARBA00005476"/>
    </source>
</evidence>
<keyword evidence="8" id="KW-1185">Reference proteome</keyword>
<feature type="region of interest" description="Disordered" evidence="5">
    <location>
        <begin position="154"/>
        <end position="191"/>
    </location>
</feature>
<name>A0AA38GFR0_TAXCH</name>
<evidence type="ECO:0000313" key="8">
    <source>
        <dbReference type="Proteomes" id="UP000824469"/>
    </source>
</evidence>
<dbReference type="EC" id="3.1.3.4" evidence="3"/>
<dbReference type="PANTHER" id="PTHR12181">
    <property type="entry name" value="LIPIN"/>
    <property type="match status" value="1"/>
</dbReference>
<feature type="domain" description="LNS2/PITP" evidence="6">
    <location>
        <begin position="1408"/>
        <end position="1564"/>
    </location>
</feature>
<feature type="region of interest" description="Disordered" evidence="5">
    <location>
        <begin position="334"/>
        <end position="410"/>
    </location>
</feature>
<feature type="compositionally biased region" description="Polar residues" evidence="5">
    <location>
        <begin position="388"/>
        <end position="398"/>
    </location>
</feature>